<gene>
    <name evidence="1" type="ORF">RDB_LOCUS112127</name>
</gene>
<protein>
    <recommendedName>
        <fullName evidence="3">G2/mitotic-specific cyclin cdc13</fullName>
    </recommendedName>
</protein>
<evidence type="ECO:0000313" key="1">
    <source>
        <dbReference type="EMBL" id="CAE6500643.1"/>
    </source>
</evidence>
<accession>A0A8H3H6J0</accession>
<dbReference type="PANTHER" id="PTHR33266">
    <property type="entry name" value="CHROMOSOME 15, WHOLE GENOME SHOTGUN SEQUENCE"/>
    <property type="match status" value="1"/>
</dbReference>
<sequence>MISQRIMKYKGADALLATTITTGTLITMDSMEIDRKDREYKPNMRYTDEDIRFDQSVFNEDVRGAIKQYKINNPPSFQSHWPSIDDLALLLHILFKRRLKICRMDYRVCKEYLTRNQPFALKLYAAYASRKFAEIMKDPDMPLKQAQEPVSGISPSSSTHSLQEAFKQPYMGDTAKLFIKALDNERRKMIEEVSKTIFTIPINIREKLLGGKIAGEELANAWADYLKIGQTEEEVGPNRREFYERVVQTATRIARETGQNRGKLGHFLRKSWTELAELIRPANQSTHANECFVYFDEAHSLAEGVEEPRESHQRSPYHNLGTVLSKLAEGRVFFIFLSANSSLKGFAPPPSHHPSEMVTHGARLIPPFTELLYDVYEHEVLEGFGSLTLRNVCKTTVLVGFGRIMWYAGYKSKPNKNPFIFALDKLSPGSTTSRQDNAILAVPNSSSRTSAWFIPSLNNYMHTGSPSEPILAEAASRYLNGPGFDGVAVEGAKMLSTVLEKVLIARGERGEIVGRLLITSAHDVALGPLDNLDLESPDPHYHCPIPNLRSAFSESFVFFSHFALAEDSEMLSTSSLATTLVQGMAIQAMDGQASIDAVIPIHMGSLTTPISSKTTSAINLQFRNRRKALDRHVNRLITVPNVEMPVISILFEFGVTENVSVPVTISREPEDGLHGDDRHYQIVAYGCNHTVFRAIPVAMDSKYESILRGNSILEDFPRYQDQDNKEAILALRPANCGKRQYERYSKLMELETGKDPIGC</sequence>
<proteinExistence type="predicted"/>
<dbReference type="EMBL" id="CAJMXA010003526">
    <property type="protein sequence ID" value="CAE6500643.1"/>
    <property type="molecule type" value="Genomic_DNA"/>
</dbReference>
<comment type="caution">
    <text evidence="1">The sequence shown here is derived from an EMBL/GenBank/DDBJ whole genome shotgun (WGS) entry which is preliminary data.</text>
</comment>
<organism evidence="1 2">
    <name type="scientific">Rhizoctonia solani</name>
    <dbReference type="NCBI Taxonomy" id="456999"/>
    <lineage>
        <taxon>Eukaryota</taxon>
        <taxon>Fungi</taxon>
        <taxon>Dikarya</taxon>
        <taxon>Basidiomycota</taxon>
        <taxon>Agaricomycotina</taxon>
        <taxon>Agaricomycetes</taxon>
        <taxon>Cantharellales</taxon>
        <taxon>Ceratobasidiaceae</taxon>
        <taxon>Rhizoctonia</taxon>
    </lineage>
</organism>
<dbReference type="Proteomes" id="UP000663853">
    <property type="component" value="Unassembled WGS sequence"/>
</dbReference>
<evidence type="ECO:0008006" key="3">
    <source>
        <dbReference type="Google" id="ProtNLM"/>
    </source>
</evidence>
<dbReference type="PANTHER" id="PTHR33266:SF1">
    <property type="entry name" value="F-BOX DOMAIN-CONTAINING PROTEIN"/>
    <property type="match status" value="1"/>
</dbReference>
<reference evidence="1" key="1">
    <citation type="submission" date="2021-01" db="EMBL/GenBank/DDBJ databases">
        <authorList>
            <person name="Kaushik A."/>
        </authorList>
    </citation>
    <scope>NUCLEOTIDE SEQUENCE</scope>
    <source>
        <strain evidence="1">AG6-10EEA</strain>
    </source>
</reference>
<name>A0A8H3H6J0_9AGAM</name>
<evidence type="ECO:0000313" key="2">
    <source>
        <dbReference type="Proteomes" id="UP000663853"/>
    </source>
</evidence>
<dbReference type="AlphaFoldDB" id="A0A8H3H6J0"/>